<proteinExistence type="predicted"/>
<reference evidence="2 3" key="1">
    <citation type="submission" date="2023-08" db="EMBL/GenBank/DDBJ databases">
        <title>Draft genome sequence of Algoriphagus taiwanensis.</title>
        <authorList>
            <person name="Takatani N."/>
            <person name="Hosokawa M."/>
            <person name="Sawabe T."/>
        </authorList>
    </citation>
    <scope>NUCLEOTIDE SEQUENCE [LARGE SCALE GENOMIC DNA]</scope>
    <source>
        <strain evidence="2 3">JCM 19755</strain>
    </source>
</reference>
<keyword evidence="3" id="KW-1185">Reference proteome</keyword>
<accession>A0ABQ6PY33</accession>
<evidence type="ECO:0000256" key="1">
    <source>
        <dbReference type="SAM" id="Phobius"/>
    </source>
</evidence>
<keyword evidence="1" id="KW-0812">Transmembrane</keyword>
<dbReference type="Proteomes" id="UP001307705">
    <property type="component" value="Unassembled WGS sequence"/>
</dbReference>
<gene>
    <name evidence="2" type="ORF">Ataiwa_08230</name>
</gene>
<evidence type="ECO:0000313" key="3">
    <source>
        <dbReference type="Proteomes" id="UP001307705"/>
    </source>
</evidence>
<evidence type="ECO:0000313" key="2">
    <source>
        <dbReference type="EMBL" id="GMQ32551.1"/>
    </source>
</evidence>
<dbReference type="RefSeq" id="WP_338227364.1">
    <property type="nucleotide sequence ID" value="NZ_BTPE01000002.1"/>
</dbReference>
<name>A0ABQ6PY33_9BACT</name>
<dbReference type="EMBL" id="BTPE01000002">
    <property type="protein sequence ID" value="GMQ32551.1"/>
    <property type="molecule type" value="Genomic_DNA"/>
</dbReference>
<sequence>MNNRYLIEDLEAYLDGLMEAEKAEQLVEDLKVDSALKLELEALKLAREGVQMAAWKEMIRKSQSEFLNDRDFSAIESETPTRSISPFTWVSRIAASLTLLLAGVFAVLFFSTSPESITSKHLDYQIPVMRSGEFEISTLEEAYQKKDFETVKKLASEIDIYSAKDYFILAMSNLEQGQPESSETLLLAIENRNQLNQSQDFADQIDYYLVKAYLEQGKISDAKARMEKIQNDPQHTYHQNFTAWDKLKMTLLEWKY</sequence>
<keyword evidence="1" id="KW-1133">Transmembrane helix</keyword>
<feature type="transmembrane region" description="Helical" evidence="1">
    <location>
        <begin position="89"/>
        <end position="110"/>
    </location>
</feature>
<keyword evidence="1" id="KW-0472">Membrane</keyword>
<comment type="caution">
    <text evidence="2">The sequence shown here is derived from an EMBL/GenBank/DDBJ whole genome shotgun (WGS) entry which is preliminary data.</text>
</comment>
<organism evidence="2 3">
    <name type="scientific">Algoriphagus taiwanensis</name>
    <dbReference type="NCBI Taxonomy" id="1445656"/>
    <lineage>
        <taxon>Bacteria</taxon>
        <taxon>Pseudomonadati</taxon>
        <taxon>Bacteroidota</taxon>
        <taxon>Cytophagia</taxon>
        <taxon>Cytophagales</taxon>
        <taxon>Cyclobacteriaceae</taxon>
        <taxon>Algoriphagus</taxon>
    </lineage>
</organism>
<protein>
    <recommendedName>
        <fullName evidence="4">Tetratricopeptide repeat-containing protein</fullName>
    </recommendedName>
</protein>
<evidence type="ECO:0008006" key="4">
    <source>
        <dbReference type="Google" id="ProtNLM"/>
    </source>
</evidence>